<reference evidence="3" key="1">
    <citation type="submission" date="2022-08" db="EMBL/GenBank/DDBJ databases">
        <authorList>
            <consortium name="DOE Joint Genome Institute"/>
            <person name="Min B."/>
            <person name="Riley R."/>
            <person name="Sierra-Patev S."/>
            <person name="Naranjo-Ortiz M."/>
            <person name="Looney B."/>
            <person name="Konkel Z."/>
            <person name="Slot J.C."/>
            <person name="Sakamoto Y."/>
            <person name="Steenwyk J.L."/>
            <person name="Rokas A."/>
            <person name="Carro J."/>
            <person name="Camarero S."/>
            <person name="Ferreira P."/>
            <person name="Molpeceres G."/>
            <person name="Ruiz-Duenas F.J."/>
            <person name="Serrano A."/>
            <person name="Henrissat B."/>
            <person name="Drula E."/>
            <person name="Hughes K.W."/>
            <person name="Mata J.L."/>
            <person name="Ishikawa N.K."/>
            <person name="Vargas-Isla R."/>
            <person name="Ushijima S."/>
            <person name="Smith C.A."/>
            <person name="Ahrendt S."/>
            <person name="Andreopoulos W."/>
            <person name="He G."/>
            <person name="Labutti K."/>
            <person name="Lipzen A."/>
            <person name="Ng V."/>
            <person name="Sandor L."/>
            <person name="Barry K."/>
            <person name="Martinez A.T."/>
            <person name="Xiao Y."/>
            <person name="Gibbons J.G."/>
            <person name="Terashima K."/>
            <person name="Hibbett D.S."/>
            <person name="Grigoriev I.V."/>
        </authorList>
    </citation>
    <scope>NUCLEOTIDE SEQUENCE</scope>
    <source>
        <strain evidence="3">TFB9207</strain>
    </source>
</reference>
<comment type="caution">
    <text evidence="3">The sequence shown here is derived from an EMBL/GenBank/DDBJ whole genome shotgun (WGS) entry which is preliminary data.</text>
</comment>
<feature type="compositionally biased region" description="Basic residues" evidence="1">
    <location>
        <begin position="238"/>
        <end position="262"/>
    </location>
</feature>
<feature type="region of interest" description="Disordered" evidence="1">
    <location>
        <begin position="237"/>
        <end position="274"/>
    </location>
</feature>
<gene>
    <name evidence="3" type="ORF">F5878DRAFT_57309</name>
</gene>
<sequence length="274" mass="30623">MKLPTLQTSATVLLFVQVVSPYVMALPSSVGRVERCGSSESPDSASCSRSPSHRIFLMTADIATEASLNNCPVSIRRSAVTPKGYIQSHGTRPDARDIQNEDKNTLLEETWAVCFETDCITSGIDSRHRNPDLRSVPSVQFFKNSVLTHHGHPSTRSLGAKVDWGTEDNRQAYYRRFKALPGKETLPLLNSIFKILVDDRMLYTESATGKQVLEDLPSEWVKHDHAMMSAILTAQRASKQRFSKQRVSKQRVSKQKQKKAIPKKPGVVSKGERN</sequence>
<dbReference type="Proteomes" id="UP001163846">
    <property type="component" value="Unassembled WGS sequence"/>
</dbReference>
<evidence type="ECO:0000313" key="4">
    <source>
        <dbReference type="Proteomes" id="UP001163846"/>
    </source>
</evidence>
<protein>
    <submittedName>
        <fullName evidence="3">Uncharacterized protein</fullName>
    </submittedName>
</protein>
<name>A0AA38U3J8_9AGAR</name>
<evidence type="ECO:0000256" key="1">
    <source>
        <dbReference type="SAM" id="MobiDB-lite"/>
    </source>
</evidence>
<proteinExistence type="predicted"/>
<dbReference type="AlphaFoldDB" id="A0AA38U3J8"/>
<feature type="signal peptide" evidence="2">
    <location>
        <begin position="1"/>
        <end position="25"/>
    </location>
</feature>
<organism evidence="3 4">
    <name type="scientific">Lentinula raphanica</name>
    <dbReference type="NCBI Taxonomy" id="153919"/>
    <lineage>
        <taxon>Eukaryota</taxon>
        <taxon>Fungi</taxon>
        <taxon>Dikarya</taxon>
        <taxon>Basidiomycota</taxon>
        <taxon>Agaricomycotina</taxon>
        <taxon>Agaricomycetes</taxon>
        <taxon>Agaricomycetidae</taxon>
        <taxon>Agaricales</taxon>
        <taxon>Marasmiineae</taxon>
        <taxon>Omphalotaceae</taxon>
        <taxon>Lentinula</taxon>
    </lineage>
</organism>
<dbReference type="EMBL" id="MU807285">
    <property type="protein sequence ID" value="KAJ3831704.1"/>
    <property type="molecule type" value="Genomic_DNA"/>
</dbReference>
<evidence type="ECO:0000313" key="3">
    <source>
        <dbReference type="EMBL" id="KAJ3831704.1"/>
    </source>
</evidence>
<feature type="chain" id="PRO_5041262151" evidence="2">
    <location>
        <begin position="26"/>
        <end position="274"/>
    </location>
</feature>
<keyword evidence="2" id="KW-0732">Signal</keyword>
<keyword evidence="4" id="KW-1185">Reference proteome</keyword>
<accession>A0AA38U3J8</accession>
<evidence type="ECO:0000256" key="2">
    <source>
        <dbReference type="SAM" id="SignalP"/>
    </source>
</evidence>